<dbReference type="InterPro" id="IPR024156">
    <property type="entry name" value="Small_GTPase_ARF"/>
</dbReference>
<organism evidence="7 8">
    <name type="scientific">Perkinsus chesapeaki</name>
    <name type="common">Clam parasite</name>
    <name type="synonym">Perkinsus andrewsi</name>
    <dbReference type="NCBI Taxonomy" id="330153"/>
    <lineage>
        <taxon>Eukaryota</taxon>
        <taxon>Sar</taxon>
        <taxon>Alveolata</taxon>
        <taxon>Perkinsozoa</taxon>
        <taxon>Perkinsea</taxon>
        <taxon>Perkinsida</taxon>
        <taxon>Perkinsidae</taxon>
        <taxon>Perkinsus</taxon>
    </lineage>
</organism>
<dbReference type="Gene3D" id="3.40.630.30">
    <property type="match status" value="1"/>
</dbReference>
<evidence type="ECO:0000313" key="8">
    <source>
        <dbReference type="Proteomes" id="UP000591131"/>
    </source>
</evidence>
<dbReference type="Pfam" id="PF00583">
    <property type="entry name" value="Acetyltransf_1"/>
    <property type="match status" value="1"/>
</dbReference>
<dbReference type="SMART" id="SM00178">
    <property type="entry name" value="SAR"/>
    <property type="match status" value="1"/>
</dbReference>
<dbReference type="PANTHER" id="PTHR45909:SF1">
    <property type="entry name" value="ADP-RIBOSYLATION FACTOR-RELATED PROTEIN 1"/>
    <property type="match status" value="1"/>
</dbReference>
<gene>
    <name evidence="7" type="primary">NAA60</name>
    <name evidence="7" type="ORF">FOL47_001947</name>
</gene>
<dbReference type="PROSITE" id="PS51186">
    <property type="entry name" value="GNAT"/>
    <property type="match status" value="1"/>
</dbReference>
<dbReference type="PROSITE" id="PS51417">
    <property type="entry name" value="ARF"/>
    <property type="match status" value="1"/>
</dbReference>
<dbReference type="Proteomes" id="UP000591131">
    <property type="component" value="Unassembled WGS sequence"/>
</dbReference>
<keyword evidence="4" id="KW-0460">Magnesium</keyword>
<proteinExistence type="predicted"/>
<dbReference type="PROSITE" id="PS51419">
    <property type="entry name" value="RAB"/>
    <property type="match status" value="1"/>
</dbReference>
<dbReference type="GO" id="GO:0005525">
    <property type="term" value="F:GTP binding"/>
    <property type="evidence" value="ECO:0007669"/>
    <property type="project" value="UniProtKB-KW"/>
</dbReference>
<name>A0A7J6N348_PERCH</name>
<dbReference type="GO" id="GO:0043001">
    <property type="term" value="P:Golgi to plasma membrane protein transport"/>
    <property type="evidence" value="ECO:0007669"/>
    <property type="project" value="TreeGrafter"/>
</dbReference>
<dbReference type="GO" id="GO:0006886">
    <property type="term" value="P:intracellular protein transport"/>
    <property type="evidence" value="ECO:0007669"/>
    <property type="project" value="TreeGrafter"/>
</dbReference>
<dbReference type="OrthoDB" id="47374at2759"/>
<evidence type="ECO:0000256" key="3">
    <source>
        <dbReference type="PIRSR" id="PIRSR606689-1"/>
    </source>
</evidence>
<dbReference type="SUPFAM" id="SSF52540">
    <property type="entry name" value="P-loop containing nucleoside triphosphate hydrolases"/>
    <property type="match status" value="1"/>
</dbReference>
<dbReference type="GO" id="GO:0046872">
    <property type="term" value="F:metal ion binding"/>
    <property type="evidence" value="ECO:0007669"/>
    <property type="project" value="UniProtKB-KW"/>
</dbReference>
<dbReference type="SUPFAM" id="SSF55729">
    <property type="entry name" value="Acyl-CoA N-acyltransferases (Nat)"/>
    <property type="match status" value="1"/>
</dbReference>
<evidence type="ECO:0000256" key="5">
    <source>
        <dbReference type="SAM" id="MobiDB-lite"/>
    </source>
</evidence>
<dbReference type="InterPro" id="IPR006689">
    <property type="entry name" value="Small_GTPase_ARF/SAR"/>
</dbReference>
<feature type="binding site" evidence="3">
    <location>
        <position position="76"/>
    </location>
    <ligand>
        <name>GTP</name>
        <dbReference type="ChEBI" id="CHEBI:37565"/>
    </ligand>
</feature>
<dbReference type="InterPro" id="IPR005225">
    <property type="entry name" value="Small_GTP-bd"/>
</dbReference>
<dbReference type="AlphaFoldDB" id="A0A7J6N348"/>
<dbReference type="SMART" id="SM00177">
    <property type="entry name" value="ARF"/>
    <property type="match status" value="1"/>
</dbReference>
<feature type="binding site" evidence="3">
    <location>
        <begin position="135"/>
        <end position="138"/>
    </location>
    <ligand>
        <name>GTP</name>
        <dbReference type="ChEBI" id="CHEBI:37565"/>
    </ligand>
</feature>
<dbReference type="NCBIfam" id="TIGR00231">
    <property type="entry name" value="small_GTP"/>
    <property type="match status" value="1"/>
</dbReference>
<keyword evidence="7" id="KW-0808">Transferase</keyword>
<dbReference type="Gene3D" id="3.40.50.300">
    <property type="entry name" value="P-loop containing nucleotide triphosphate hydrolases"/>
    <property type="match status" value="1"/>
</dbReference>
<keyword evidence="4" id="KW-0479">Metal-binding</keyword>
<accession>A0A7J6N348</accession>
<dbReference type="EMBL" id="JAAPAO010000015">
    <property type="protein sequence ID" value="KAF4677361.1"/>
    <property type="molecule type" value="Genomic_DNA"/>
</dbReference>
<keyword evidence="8" id="KW-1185">Reference proteome</keyword>
<comment type="caution">
    <text evidence="7">The sequence shown here is derived from an EMBL/GenBank/DDBJ whole genome shotgun (WGS) entry which is preliminary data.</text>
</comment>
<dbReference type="Pfam" id="PF00025">
    <property type="entry name" value="Arf"/>
    <property type="match status" value="1"/>
</dbReference>
<dbReference type="PRINTS" id="PR00328">
    <property type="entry name" value="SAR1GTPBP"/>
</dbReference>
<dbReference type="PANTHER" id="PTHR45909">
    <property type="entry name" value="ADP-RIBOSYLATION FACTOR-RELATED PROTEIN 1"/>
    <property type="match status" value="1"/>
</dbReference>
<reference evidence="7 8" key="1">
    <citation type="submission" date="2020-04" db="EMBL/GenBank/DDBJ databases">
        <title>Perkinsus chesapeaki whole genome sequence.</title>
        <authorList>
            <person name="Bogema D.R."/>
        </authorList>
    </citation>
    <scope>NUCLEOTIDE SEQUENCE [LARGE SCALE GENOMIC DNA]</scope>
    <source>
        <strain evidence="7">ATCC PRA-425</strain>
    </source>
</reference>
<keyword evidence="1 3" id="KW-0547">Nucleotide-binding</keyword>
<keyword evidence="2 3" id="KW-0342">GTP-binding</keyword>
<feature type="binding site" evidence="4">
    <location>
        <position position="31"/>
    </location>
    <ligand>
        <name>Mg(2+)</name>
        <dbReference type="ChEBI" id="CHEBI:18420"/>
    </ligand>
</feature>
<dbReference type="InterPro" id="IPR027417">
    <property type="entry name" value="P-loop_NTPase"/>
</dbReference>
<dbReference type="GO" id="GO:0003924">
    <property type="term" value="F:GTPase activity"/>
    <property type="evidence" value="ECO:0007669"/>
    <property type="project" value="InterPro"/>
</dbReference>
<feature type="region of interest" description="Disordered" evidence="5">
    <location>
        <begin position="214"/>
        <end position="254"/>
    </location>
</feature>
<protein>
    <submittedName>
        <fullName evidence="7">N(Alpha)-acetyltransferase 60, NatF catalytic subunit</fullName>
    </submittedName>
</protein>
<evidence type="ECO:0000313" key="7">
    <source>
        <dbReference type="EMBL" id="KAF4677361.1"/>
    </source>
</evidence>
<evidence type="ECO:0000256" key="2">
    <source>
        <dbReference type="ARBA" id="ARBA00023134"/>
    </source>
</evidence>
<dbReference type="InterPro" id="IPR016181">
    <property type="entry name" value="Acyl_CoA_acyltransferase"/>
</dbReference>
<dbReference type="GO" id="GO:0016747">
    <property type="term" value="F:acyltransferase activity, transferring groups other than amino-acyl groups"/>
    <property type="evidence" value="ECO:0007669"/>
    <property type="project" value="InterPro"/>
</dbReference>
<evidence type="ECO:0000259" key="6">
    <source>
        <dbReference type="PROSITE" id="PS51186"/>
    </source>
</evidence>
<dbReference type="GO" id="GO:0005794">
    <property type="term" value="C:Golgi apparatus"/>
    <property type="evidence" value="ECO:0007669"/>
    <property type="project" value="TreeGrafter"/>
</dbReference>
<dbReference type="GO" id="GO:0034067">
    <property type="term" value="P:protein localization to Golgi apparatus"/>
    <property type="evidence" value="ECO:0007669"/>
    <property type="project" value="TreeGrafter"/>
</dbReference>
<evidence type="ECO:0000256" key="4">
    <source>
        <dbReference type="PIRSR" id="PIRSR606689-2"/>
    </source>
</evidence>
<feature type="binding site" evidence="3">
    <location>
        <begin position="24"/>
        <end position="31"/>
    </location>
    <ligand>
        <name>GTP</name>
        <dbReference type="ChEBI" id="CHEBI:37565"/>
    </ligand>
</feature>
<evidence type="ECO:0000256" key="1">
    <source>
        <dbReference type="ARBA" id="ARBA00022741"/>
    </source>
</evidence>
<dbReference type="InterPro" id="IPR000182">
    <property type="entry name" value="GNAT_dom"/>
</dbReference>
<sequence>MFSLITGFYRWLTEREERRLIIVGVDNAGKTTTLEQLKRNNTGKGMDPDRIPPTVGLNVGRITMDGVDAVFWDVGGQIALRDLWSSYYEECNGIIFVVDSSDEKRLRADVTTALNQAIVLSDRRLAGKPLALLCNKNDLPNALPASEVEDILDITERVDRPMKVFSVSALKNEGIDEAMHWVLREARKYVNNKNEGVYMFAPPMVDTKAMYRERPPEEGHQRHHHHRDHQQEKEEPERGAPSSSSAIPSTFDKPPLTARVHHLVQSGKINISRMRIDDLIFRQLKPDDYDEVEQLHNEWFPVHYDQGFFKAATNGDCYSLAAAAGVSRGPTESTSPTSEEDVILGIITVSTGRTAETEDPEVFLEVMRHNPDFFSTMRSREQSLAYMLTLGTVDEVRGRGLASELVLRALEDVKQHHPDCGAMFLHVIDYNKTAIRMYEKLGFQCVGFHEAFYTIEGDPYNAYTYAYYYPPTVLPISVFTGLSWFKPLFSTVRTSFRNFVTSDEEPRSKHTPD</sequence>
<feature type="compositionally biased region" description="Basic and acidic residues" evidence="5">
    <location>
        <begin position="229"/>
        <end position="238"/>
    </location>
</feature>
<feature type="binding site" evidence="4">
    <location>
        <position position="54"/>
    </location>
    <ligand>
        <name>Mg(2+)</name>
        <dbReference type="ChEBI" id="CHEBI:18420"/>
    </ligand>
</feature>
<feature type="domain" description="N-acetyltransferase" evidence="6">
    <location>
        <begin position="279"/>
        <end position="470"/>
    </location>
</feature>